<feature type="compositionally biased region" description="Polar residues" evidence="1">
    <location>
        <begin position="1"/>
        <end position="15"/>
    </location>
</feature>
<reference evidence="3 4" key="1">
    <citation type="submission" date="2015-01" db="EMBL/GenBank/DDBJ databases">
        <title>The Genome Sequence of Exophiala oligosperma CBS72588.</title>
        <authorList>
            <consortium name="The Broad Institute Genomics Platform"/>
            <person name="Cuomo C."/>
            <person name="de Hoog S."/>
            <person name="Gorbushina A."/>
            <person name="Stielow B."/>
            <person name="Teixiera M."/>
            <person name="Abouelleil A."/>
            <person name="Chapman S.B."/>
            <person name="Priest M."/>
            <person name="Young S.K."/>
            <person name="Wortman J."/>
            <person name="Nusbaum C."/>
            <person name="Birren B."/>
        </authorList>
    </citation>
    <scope>NUCLEOTIDE SEQUENCE [LARGE SCALE GENOMIC DNA]</scope>
    <source>
        <strain evidence="3 4">CBS 72588</strain>
    </source>
</reference>
<sequence>MAGPQGTFTGVTATGTDIPETDAIASMASSLGEEFGKGPGAATTTDGRNPAPFNGGSASATGAEASASGGNSAPTTLLTSVSTGTAGASASGAENPSGTGSNAASNTSGVVTVSEKSCDSISCSSGLKAAIAVPVIVAAIAGIFLFFFFARRRRRRAAAGVVESEKKPKKKGKKWSRHLRVFSFDAELLMGGRYSSSNSIRSRDPSVRSAGNSSRQGAASVEPSLHSIEEVAPPYRDAISHAQPGSPSQHRPISAAGGVATDPILRAASTATAPPPYRSVVPAGQPQPTSPTSGNPFADSAPVSPIEGSPFNDPPDEQRPTLSRGSSLYQSINTDDGAASDAGSIREAQVGRRVSVRGSGTAPSNGS</sequence>
<dbReference type="OrthoDB" id="4160305at2759"/>
<dbReference type="AlphaFoldDB" id="A0A0D2AJK4"/>
<organism evidence="3 4">
    <name type="scientific">Exophiala oligosperma</name>
    <dbReference type="NCBI Taxonomy" id="215243"/>
    <lineage>
        <taxon>Eukaryota</taxon>
        <taxon>Fungi</taxon>
        <taxon>Dikarya</taxon>
        <taxon>Ascomycota</taxon>
        <taxon>Pezizomycotina</taxon>
        <taxon>Eurotiomycetes</taxon>
        <taxon>Chaetothyriomycetidae</taxon>
        <taxon>Chaetothyriales</taxon>
        <taxon>Herpotrichiellaceae</taxon>
        <taxon>Exophiala</taxon>
    </lineage>
</organism>
<keyword evidence="2" id="KW-0472">Membrane</keyword>
<dbReference type="EMBL" id="KN847338">
    <property type="protein sequence ID" value="KIW40321.1"/>
    <property type="molecule type" value="Genomic_DNA"/>
</dbReference>
<feature type="transmembrane region" description="Helical" evidence="2">
    <location>
        <begin position="129"/>
        <end position="150"/>
    </location>
</feature>
<feature type="region of interest" description="Disordered" evidence="1">
    <location>
        <begin position="272"/>
        <end position="367"/>
    </location>
</feature>
<dbReference type="GeneID" id="27359602"/>
<dbReference type="Proteomes" id="UP000053342">
    <property type="component" value="Unassembled WGS sequence"/>
</dbReference>
<feature type="compositionally biased region" description="Polar residues" evidence="1">
    <location>
        <begin position="320"/>
        <end position="334"/>
    </location>
</feature>
<feature type="region of interest" description="Disordered" evidence="1">
    <location>
        <begin position="195"/>
        <end position="224"/>
    </location>
</feature>
<protein>
    <submittedName>
        <fullName evidence="3">Uncharacterized protein</fullName>
    </submittedName>
</protein>
<feature type="region of interest" description="Disordered" evidence="1">
    <location>
        <begin position="1"/>
        <end position="107"/>
    </location>
</feature>
<feature type="compositionally biased region" description="Polar residues" evidence="1">
    <location>
        <begin position="286"/>
        <end position="295"/>
    </location>
</feature>
<feature type="compositionally biased region" description="Low complexity" evidence="1">
    <location>
        <begin position="55"/>
        <end position="93"/>
    </location>
</feature>
<gene>
    <name evidence="3" type="ORF">PV06_07528</name>
</gene>
<evidence type="ECO:0000256" key="2">
    <source>
        <dbReference type="SAM" id="Phobius"/>
    </source>
</evidence>
<feature type="compositionally biased region" description="Polar residues" evidence="1">
    <location>
        <begin position="94"/>
        <end position="107"/>
    </location>
</feature>
<keyword evidence="2" id="KW-1133">Transmembrane helix</keyword>
<dbReference type="HOGENOM" id="CLU_727624_0_0_1"/>
<keyword evidence="2" id="KW-0812">Transmembrane</keyword>
<dbReference type="VEuPathDB" id="FungiDB:PV06_07528"/>
<dbReference type="RefSeq" id="XP_016260537.1">
    <property type="nucleotide sequence ID" value="XM_016408783.1"/>
</dbReference>
<evidence type="ECO:0000256" key="1">
    <source>
        <dbReference type="SAM" id="MobiDB-lite"/>
    </source>
</evidence>
<name>A0A0D2AJK4_9EURO</name>
<keyword evidence="4" id="KW-1185">Reference proteome</keyword>
<evidence type="ECO:0000313" key="3">
    <source>
        <dbReference type="EMBL" id="KIW40321.1"/>
    </source>
</evidence>
<proteinExistence type="predicted"/>
<evidence type="ECO:0000313" key="4">
    <source>
        <dbReference type="Proteomes" id="UP000053342"/>
    </source>
</evidence>
<accession>A0A0D2AJK4</accession>